<keyword evidence="9 13" id="KW-0804">Transcription</keyword>
<keyword evidence="7 13" id="KW-0175">Coiled coil</keyword>
<reference evidence="15" key="1">
    <citation type="submission" date="2025-08" db="UniProtKB">
        <authorList>
            <consortium name="Ensembl"/>
        </authorList>
    </citation>
    <scope>IDENTIFICATION</scope>
</reference>
<dbReference type="GO" id="GO:0005654">
    <property type="term" value="C:nucleoplasm"/>
    <property type="evidence" value="ECO:0007669"/>
    <property type="project" value="UniProtKB-SubCell"/>
</dbReference>
<comment type="similarity">
    <text evidence="2 13">Belongs to the THAP1 family.</text>
</comment>
<keyword evidence="8 12" id="KW-0238">DNA-binding</keyword>
<comment type="subcellular location">
    <subcellularLocation>
        <location evidence="1 13">Nucleus</location>
        <location evidence="1 13">Nucleoplasm</location>
    </subcellularLocation>
</comment>
<reference evidence="15" key="2">
    <citation type="submission" date="2025-09" db="UniProtKB">
        <authorList>
            <consortium name="Ensembl"/>
        </authorList>
    </citation>
    <scope>IDENTIFICATION</scope>
</reference>
<dbReference type="PANTHER" id="PTHR46600:SF1">
    <property type="entry name" value="THAP DOMAIN-CONTAINING PROTEIN 1"/>
    <property type="match status" value="1"/>
</dbReference>
<dbReference type="InterPro" id="IPR006612">
    <property type="entry name" value="THAP_Znf"/>
</dbReference>
<evidence type="ECO:0000256" key="4">
    <source>
        <dbReference type="ARBA" id="ARBA00022771"/>
    </source>
</evidence>
<dbReference type="GO" id="GO:0008270">
    <property type="term" value="F:zinc ion binding"/>
    <property type="evidence" value="ECO:0007669"/>
    <property type="project" value="UniProtKB-KW"/>
</dbReference>
<keyword evidence="6 13" id="KW-0805">Transcription regulation</keyword>
<evidence type="ECO:0000259" key="14">
    <source>
        <dbReference type="PROSITE" id="PS50950"/>
    </source>
</evidence>
<dbReference type="PROSITE" id="PS50950">
    <property type="entry name" value="ZF_THAP"/>
    <property type="match status" value="1"/>
</dbReference>
<keyword evidence="3" id="KW-0479">Metal-binding</keyword>
<dbReference type="Proteomes" id="UP000694404">
    <property type="component" value="Unplaced"/>
</dbReference>
<dbReference type="OMA" id="SEYSRIC"/>
<dbReference type="GO" id="GO:0043565">
    <property type="term" value="F:sequence-specific DNA binding"/>
    <property type="evidence" value="ECO:0007669"/>
    <property type="project" value="UniProtKB-UniRule"/>
</dbReference>
<evidence type="ECO:0000256" key="10">
    <source>
        <dbReference type="ARBA" id="ARBA00023242"/>
    </source>
</evidence>
<evidence type="ECO:0000256" key="1">
    <source>
        <dbReference type="ARBA" id="ARBA00004642"/>
    </source>
</evidence>
<evidence type="ECO:0000256" key="11">
    <source>
        <dbReference type="ARBA" id="ARBA00023306"/>
    </source>
</evidence>
<protein>
    <recommendedName>
        <fullName evidence="13">THAP domain-containing protein 1</fullName>
    </recommendedName>
</protein>
<keyword evidence="5" id="KW-0862">Zinc</keyword>
<feature type="domain" description="THAP-type" evidence="14">
    <location>
        <begin position="1"/>
        <end position="89"/>
    </location>
</feature>
<evidence type="ECO:0000256" key="9">
    <source>
        <dbReference type="ARBA" id="ARBA00023163"/>
    </source>
</evidence>
<keyword evidence="10 13" id="KW-0539">Nucleus</keyword>
<dbReference type="InterPro" id="IPR026516">
    <property type="entry name" value="THAP1/10"/>
</dbReference>
<dbReference type="Pfam" id="PF05485">
    <property type="entry name" value="THAP"/>
    <property type="match status" value="1"/>
</dbReference>
<evidence type="ECO:0000256" key="6">
    <source>
        <dbReference type="ARBA" id="ARBA00023015"/>
    </source>
</evidence>
<accession>A0A8C0GUS8</accession>
<dbReference type="AlphaFoldDB" id="A0A8C0GUS8"/>
<dbReference type="SMART" id="SM00692">
    <property type="entry name" value="DM3"/>
    <property type="match status" value="1"/>
</dbReference>
<evidence type="ECO:0000256" key="3">
    <source>
        <dbReference type="ARBA" id="ARBA00022723"/>
    </source>
</evidence>
<proteinExistence type="inferred from homology"/>
<evidence type="ECO:0000256" key="12">
    <source>
        <dbReference type="PROSITE-ProRule" id="PRU00309"/>
    </source>
</evidence>
<organism evidence="15 16">
    <name type="scientific">Chelonoidis abingdonii</name>
    <name type="common">Abingdon island giant tortoise</name>
    <name type="synonym">Testudo abingdonii</name>
    <dbReference type="NCBI Taxonomy" id="106734"/>
    <lineage>
        <taxon>Eukaryota</taxon>
        <taxon>Metazoa</taxon>
        <taxon>Chordata</taxon>
        <taxon>Craniata</taxon>
        <taxon>Vertebrata</taxon>
        <taxon>Euteleostomi</taxon>
        <taxon>Archelosauria</taxon>
        <taxon>Testudinata</taxon>
        <taxon>Testudines</taxon>
        <taxon>Cryptodira</taxon>
        <taxon>Durocryptodira</taxon>
        <taxon>Testudinoidea</taxon>
        <taxon>Testudinidae</taxon>
        <taxon>Chelonoidis</taxon>
    </lineage>
</organism>
<dbReference type="Gene3D" id="6.20.210.20">
    <property type="entry name" value="THAP domain"/>
    <property type="match status" value="1"/>
</dbReference>
<evidence type="ECO:0000256" key="5">
    <source>
        <dbReference type="ARBA" id="ARBA00022833"/>
    </source>
</evidence>
<evidence type="ECO:0000256" key="2">
    <source>
        <dbReference type="ARBA" id="ARBA00006177"/>
    </source>
</evidence>
<evidence type="ECO:0000256" key="7">
    <source>
        <dbReference type="ARBA" id="ARBA00023054"/>
    </source>
</evidence>
<dbReference type="PANTHER" id="PTHR46600">
    <property type="entry name" value="THAP DOMAIN-CONTAINING"/>
    <property type="match status" value="1"/>
</dbReference>
<keyword evidence="16" id="KW-1185">Reference proteome</keyword>
<evidence type="ECO:0000256" key="8">
    <source>
        <dbReference type="ARBA" id="ARBA00023125"/>
    </source>
</evidence>
<dbReference type="GO" id="GO:0001935">
    <property type="term" value="P:endothelial cell proliferation"/>
    <property type="evidence" value="ECO:0007669"/>
    <property type="project" value="UniProtKB-UniRule"/>
</dbReference>
<evidence type="ECO:0000313" key="16">
    <source>
        <dbReference type="Proteomes" id="UP000694404"/>
    </source>
</evidence>
<keyword evidence="11 13" id="KW-0131">Cell cycle</keyword>
<evidence type="ECO:0000256" key="13">
    <source>
        <dbReference type="RuleBase" id="RU369073"/>
    </source>
</evidence>
<keyword evidence="4 12" id="KW-0863">Zinc-finger</keyword>
<evidence type="ECO:0000313" key="15">
    <source>
        <dbReference type="Ensembl" id="ENSCABP00000012381.1"/>
    </source>
</evidence>
<dbReference type="InterPro" id="IPR038441">
    <property type="entry name" value="THAP_Znf_sf"/>
</dbReference>
<dbReference type="GO" id="GO:0003700">
    <property type="term" value="F:DNA-binding transcription factor activity"/>
    <property type="evidence" value="ECO:0007669"/>
    <property type="project" value="UniProtKB-UniRule"/>
</dbReference>
<name>A0A8C0GUS8_CHEAB</name>
<dbReference type="GeneTree" id="ENSGT01030000235152"/>
<comment type="function">
    <text evidence="13">DNA-binding transcription regulator that regulates endothelial cell proliferation and G1/S cell-cycle progression. Specifically binds the 5'-[AT]NTNN[GT]GGCA[AGT]-3' core DNA sequence and acts by modulating expression of pRB-E2F cell-cycle target genes.</text>
</comment>
<sequence>MTRSCSALGCTTRDTGLSRKRGISFHQFPIDDIQRTKWIHAVNRADPKSKKIWIPGPGAILCSRHFAEADFESYGMRRKLRKGAVPSVFLYKIEKIGIVRLRRKKSKRGHA</sequence>
<dbReference type="Ensembl" id="ENSCABT00000013578.1">
    <property type="protein sequence ID" value="ENSCABP00000012381.1"/>
    <property type="gene ID" value="ENSCABG00000009285.1"/>
</dbReference>
<dbReference type="SUPFAM" id="SSF57716">
    <property type="entry name" value="Glucocorticoid receptor-like (DNA-binding domain)"/>
    <property type="match status" value="1"/>
</dbReference>
<dbReference type="SMART" id="SM00980">
    <property type="entry name" value="THAP"/>
    <property type="match status" value="1"/>
</dbReference>